<evidence type="ECO:0000313" key="2">
    <source>
        <dbReference type="Proteomes" id="UP000298663"/>
    </source>
</evidence>
<evidence type="ECO:0000313" key="1">
    <source>
        <dbReference type="EMBL" id="TKR88365.1"/>
    </source>
</evidence>
<organism evidence="1 2">
    <name type="scientific">Steinernema carpocapsae</name>
    <name type="common">Entomopathogenic nematode</name>
    <dbReference type="NCBI Taxonomy" id="34508"/>
    <lineage>
        <taxon>Eukaryota</taxon>
        <taxon>Metazoa</taxon>
        <taxon>Ecdysozoa</taxon>
        <taxon>Nematoda</taxon>
        <taxon>Chromadorea</taxon>
        <taxon>Rhabditida</taxon>
        <taxon>Tylenchina</taxon>
        <taxon>Panagrolaimomorpha</taxon>
        <taxon>Strongyloidoidea</taxon>
        <taxon>Steinernematidae</taxon>
        <taxon>Steinernema</taxon>
    </lineage>
</organism>
<dbReference type="EMBL" id="AZBU02000003">
    <property type="protein sequence ID" value="TKR88365.1"/>
    <property type="molecule type" value="Genomic_DNA"/>
</dbReference>
<accession>A0A4V6XWF4</accession>
<dbReference type="AlphaFoldDB" id="A0A4V6XWF4"/>
<reference evidence="1 2" key="1">
    <citation type="journal article" date="2015" name="Genome Biol.">
        <title>Comparative genomics of Steinernema reveals deeply conserved gene regulatory networks.</title>
        <authorList>
            <person name="Dillman A.R."/>
            <person name="Macchietto M."/>
            <person name="Porter C.F."/>
            <person name="Rogers A."/>
            <person name="Williams B."/>
            <person name="Antoshechkin I."/>
            <person name="Lee M.M."/>
            <person name="Goodwin Z."/>
            <person name="Lu X."/>
            <person name="Lewis E.E."/>
            <person name="Goodrich-Blair H."/>
            <person name="Stock S.P."/>
            <person name="Adams B.J."/>
            <person name="Sternberg P.W."/>
            <person name="Mortazavi A."/>
        </authorList>
    </citation>
    <scope>NUCLEOTIDE SEQUENCE [LARGE SCALE GENOMIC DNA]</scope>
    <source>
        <strain evidence="1 2">ALL</strain>
    </source>
</reference>
<keyword evidence="2" id="KW-1185">Reference proteome</keyword>
<protein>
    <submittedName>
        <fullName evidence="1">Uncharacterized protein</fullName>
    </submittedName>
</protein>
<sequence length="330" mass="37967">MVGHRMRCASGSHFDLCHIPQFEHGFLGSQNTFKLPRILTFSTGTRTTPTIMDSLPFEFADDVKTLIAKEVLQMDFWEHRAGKTSQMFAKKLRNLTVLPISDTRCLYRLEDSKGNVEPAQLCQPMWDAYGVSLIFVHTRLARKVEELEMDSKEFRILRNIISKSLRPIACYVHIDAVSPVILSLLNAVPRFFNIFVKCSSSISETICNSVRAQALSELYLKSYNMTDDLFSCLQTFIENCNFESLQLYGNPRDIVRDDELVNLLQEKALDIARKGKFVELQVDSSVSMFWEGVEYCSYKEIFMGSLMLRVLPTPVEFPLFLSEKTEKRQY</sequence>
<reference evidence="1 2" key="2">
    <citation type="journal article" date="2019" name="G3 (Bethesda)">
        <title>Hybrid Assembly of the Genome of the Entomopathogenic Nematode Steinernema carpocapsae Identifies the X-Chromosome.</title>
        <authorList>
            <person name="Serra L."/>
            <person name="Macchietto M."/>
            <person name="Macias-Munoz A."/>
            <person name="McGill C.J."/>
            <person name="Rodriguez I.M."/>
            <person name="Rodriguez B."/>
            <person name="Murad R."/>
            <person name="Mortazavi A."/>
        </authorList>
    </citation>
    <scope>NUCLEOTIDE SEQUENCE [LARGE SCALE GENOMIC DNA]</scope>
    <source>
        <strain evidence="1 2">ALL</strain>
    </source>
</reference>
<comment type="caution">
    <text evidence="1">The sequence shown here is derived from an EMBL/GenBank/DDBJ whole genome shotgun (WGS) entry which is preliminary data.</text>
</comment>
<dbReference type="Proteomes" id="UP000298663">
    <property type="component" value="Unassembled WGS sequence"/>
</dbReference>
<proteinExistence type="predicted"/>
<name>A0A4V6XWF4_STECR</name>
<gene>
    <name evidence="1" type="ORF">L596_012620</name>
</gene>